<dbReference type="InterPro" id="IPR007963">
    <property type="entry name" value="Peptidase_M61_catalytic"/>
</dbReference>
<accession>A0A3D8VBH9</accession>
<feature type="chain" id="PRO_5017717886" description="Peptidase M61 catalytic domain-containing protein" evidence="1">
    <location>
        <begin position="28"/>
        <end position="329"/>
    </location>
</feature>
<dbReference type="AlphaFoldDB" id="A0A3D8VBH9"/>
<evidence type="ECO:0000256" key="1">
    <source>
        <dbReference type="SAM" id="SignalP"/>
    </source>
</evidence>
<keyword evidence="1" id="KW-0732">Signal</keyword>
<feature type="signal peptide" evidence="1">
    <location>
        <begin position="1"/>
        <end position="27"/>
    </location>
</feature>
<dbReference type="Pfam" id="PF05299">
    <property type="entry name" value="Peptidase_M61"/>
    <property type="match status" value="1"/>
</dbReference>
<dbReference type="Gene3D" id="1.10.390.10">
    <property type="entry name" value="Neutral Protease Domain 2"/>
    <property type="match status" value="1"/>
</dbReference>
<dbReference type="RefSeq" id="WP_115842715.1">
    <property type="nucleotide sequence ID" value="NZ_CP183976.1"/>
</dbReference>
<feature type="domain" description="Peptidase M61 catalytic" evidence="2">
    <location>
        <begin position="150"/>
        <end position="189"/>
    </location>
</feature>
<comment type="caution">
    <text evidence="3">The sequence shown here is derived from an EMBL/GenBank/DDBJ whole genome shotgun (WGS) entry which is preliminary data.</text>
</comment>
<evidence type="ECO:0000313" key="3">
    <source>
        <dbReference type="EMBL" id="RDY66794.1"/>
    </source>
</evidence>
<evidence type="ECO:0000259" key="2">
    <source>
        <dbReference type="Pfam" id="PF05299"/>
    </source>
</evidence>
<evidence type="ECO:0000313" key="4">
    <source>
        <dbReference type="Proteomes" id="UP000256829"/>
    </source>
</evidence>
<reference evidence="3 4" key="1">
    <citation type="submission" date="2018-08" db="EMBL/GenBank/DDBJ databases">
        <title>Lysobacter soli KCTC 22011, whole genome shotgun sequence.</title>
        <authorList>
            <person name="Zhang X."/>
            <person name="Feng G."/>
            <person name="Zhu H."/>
        </authorList>
    </citation>
    <scope>NUCLEOTIDE SEQUENCE [LARGE SCALE GENOMIC DNA]</scope>
    <source>
        <strain evidence="3 4">KCTC 22011</strain>
    </source>
</reference>
<name>A0A3D8VBH9_9GAMM</name>
<protein>
    <recommendedName>
        <fullName evidence="2">Peptidase M61 catalytic domain-containing protein</fullName>
    </recommendedName>
</protein>
<gene>
    <name evidence="3" type="ORF">DX912_11805</name>
</gene>
<organism evidence="3 4">
    <name type="scientific">Lysobacter soli</name>
    <dbReference type="NCBI Taxonomy" id="453783"/>
    <lineage>
        <taxon>Bacteria</taxon>
        <taxon>Pseudomonadati</taxon>
        <taxon>Pseudomonadota</taxon>
        <taxon>Gammaproteobacteria</taxon>
        <taxon>Lysobacterales</taxon>
        <taxon>Lysobacteraceae</taxon>
        <taxon>Lysobacter</taxon>
    </lineage>
</organism>
<sequence length="329" mass="35952">MRPTSKTLRIAAGLIFATASAGSAAQAASDAARDAERTLRAGDSALQVSVIGVDDARRRAQLQDWLAEVAQAQLTAFGRYPLHSARVRIEQVAREAARDDESPVPWGQTLRRGDTAVLLFVRDDATPAELRADWTAIHELSHLFHPYMGRDGRWLSEGLASYYQNVLRARAGLLTPERAWELLDAGFGRGRRESSGAPLVELSRTHEGTMRVYWAGAAFWLQADVALRRDHATSLDAVLSKYSDCCLSGTGETAPAKFIAELDRLSGTKVFSSNYARLVQSRAFPPLDAVYRELGIMRRGDALAFDEGAESAALRRSIMRGAAEPAPAR</sequence>
<keyword evidence="4" id="KW-1185">Reference proteome</keyword>
<dbReference type="EMBL" id="QTJR01000007">
    <property type="protein sequence ID" value="RDY66794.1"/>
    <property type="molecule type" value="Genomic_DNA"/>
</dbReference>
<proteinExistence type="predicted"/>
<dbReference type="InterPro" id="IPR027268">
    <property type="entry name" value="Peptidase_M4/M1_CTD_sf"/>
</dbReference>
<dbReference type="Proteomes" id="UP000256829">
    <property type="component" value="Unassembled WGS sequence"/>
</dbReference>